<reference evidence="2" key="1">
    <citation type="submission" date="2014-11" db="EMBL/GenBank/DDBJ databases">
        <authorList>
            <person name="Amaro Gonzalez C."/>
        </authorList>
    </citation>
    <scope>NUCLEOTIDE SEQUENCE</scope>
</reference>
<organism evidence="2">
    <name type="scientific">Anguilla anguilla</name>
    <name type="common">European freshwater eel</name>
    <name type="synonym">Muraena anguilla</name>
    <dbReference type="NCBI Taxonomy" id="7936"/>
    <lineage>
        <taxon>Eukaryota</taxon>
        <taxon>Metazoa</taxon>
        <taxon>Chordata</taxon>
        <taxon>Craniata</taxon>
        <taxon>Vertebrata</taxon>
        <taxon>Euteleostomi</taxon>
        <taxon>Actinopterygii</taxon>
        <taxon>Neopterygii</taxon>
        <taxon>Teleostei</taxon>
        <taxon>Anguilliformes</taxon>
        <taxon>Anguillidae</taxon>
        <taxon>Anguilla</taxon>
    </lineage>
</organism>
<reference evidence="2" key="2">
    <citation type="journal article" date="2015" name="Fish Shellfish Immunol.">
        <title>Early steps in the European eel (Anguilla anguilla)-Vibrio vulnificus interaction in the gills: Role of the RtxA13 toxin.</title>
        <authorList>
            <person name="Callol A."/>
            <person name="Pajuelo D."/>
            <person name="Ebbesson L."/>
            <person name="Teles M."/>
            <person name="MacKenzie S."/>
            <person name="Amaro C."/>
        </authorList>
    </citation>
    <scope>NUCLEOTIDE SEQUENCE</scope>
</reference>
<protein>
    <submittedName>
        <fullName evidence="2">Uncharacterized protein</fullName>
    </submittedName>
</protein>
<accession>A0A0E9RH76</accession>
<evidence type="ECO:0000313" key="2">
    <source>
        <dbReference type="EMBL" id="JAH28439.1"/>
    </source>
</evidence>
<dbReference type="EMBL" id="GBXM01080138">
    <property type="protein sequence ID" value="JAH28439.1"/>
    <property type="molecule type" value="Transcribed_RNA"/>
</dbReference>
<evidence type="ECO:0000256" key="1">
    <source>
        <dbReference type="SAM" id="MobiDB-lite"/>
    </source>
</evidence>
<feature type="region of interest" description="Disordered" evidence="1">
    <location>
        <begin position="42"/>
        <end position="65"/>
    </location>
</feature>
<dbReference type="AlphaFoldDB" id="A0A0E9RH76"/>
<name>A0A0E9RH76_ANGAN</name>
<sequence length="65" mass="6940">MGVKRAGLAKSRPHICDCGIWQGCSTETWALYTSSLCEPPSSLDPSSLTHHSRLFRGSSPHSGPG</sequence>
<proteinExistence type="predicted"/>